<name>A0A9D9HLU3_9BACT</name>
<evidence type="ECO:0000313" key="2">
    <source>
        <dbReference type="EMBL" id="MBO8456191.1"/>
    </source>
</evidence>
<dbReference type="Proteomes" id="UP000823617">
    <property type="component" value="Unassembled WGS sequence"/>
</dbReference>
<comment type="caution">
    <text evidence="2">The sequence shown here is derived from an EMBL/GenBank/DDBJ whole genome shotgun (WGS) entry which is preliminary data.</text>
</comment>
<dbReference type="Pfam" id="PF12836">
    <property type="entry name" value="HHH_3"/>
    <property type="match status" value="1"/>
</dbReference>
<accession>A0A9D9HLU3</accession>
<organism evidence="2 3">
    <name type="scientific">Candidatus Cryptobacteroides intestinigallinarum</name>
    <dbReference type="NCBI Taxonomy" id="2840767"/>
    <lineage>
        <taxon>Bacteria</taxon>
        <taxon>Pseudomonadati</taxon>
        <taxon>Bacteroidota</taxon>
        <taxon>Bacteroidia</taxon>
        <taxon>Bacteroidales</taxon>
        <taxon>Candidatus Cryptobacteroides</taxon>
    </lineage>
</organism>
<dbReference type="EMBL" id="JADIMK010000074">
    <property type="protein sequence ID" value="MBO8456191.1"/>
    <property type="molecule type" value="Genomic_DNA"/>
</dbReference>
<feature type="region of interest" description="Disordered" evidence="1">
    <location>
        <begin position="66"/>
        <end position="99"/>
    </location>
</feature>
<dbReference type="SUPFAM" id="SSF47781">
    <property type="entry name" value="RuvA domain 2-like"/>
    <property type="match status" value="2"/>
</dbReference>
<reference evidence="2" key="1">
    <citation type="submission" date="2020-10" db="EMBL/GenBank/DDBJ databases">
        <authorList>
            <person name="Gilroy R."/>
        </authorList>
    </citation>
    <scope>NUCLEOTIDE SEQUENCE</scope>
    <source>
        <strain evidence="2">B1-3475</strain>
    </source>
</reference>
<dbReference type="Gene3D" id="1.10.150.320">
    <property type="entry name" value="Photosystem II 12 kDa extrinsic protein"/>
    <property type="match status" value="1"/>
</dbReference>
<evidence type="ECO:0000256" key="1">
    <source>
        <dbReference type="SAM" id="MobiDB-lite"/>
    </source>
</evidence>
<protein>
    <submittedName>
        <fullName evidence="2">Helix-hairpin-helix domain-containing protein</fullName>
    </submittedName>
</protein>
<dbReference type="AlphaFoldDB" id="A0A9D9HLU3"/>
<dbReference type="InterPro" id="IPR010994">
    <property type="entry name" value="RuvA_2-like"/>
</dbReference>
<sequence>MEKSGRSGKSGERKVPASFLTGAVALVFLVTGYQTAMFVHKAATAAILAGRDSPDTVYVAVQGSQVIDNGQSGPGRGYRSSSGNAPQGFSEENIPEVRRNADHHPAVERIRESHPAAKAESFRFNPNTVTVEELVRLGFSPKQARSLDNYRKKGGRFRRKSDFAKSYVVSDTIFRRLEPYIDIPKVDLNLADSAEFDALPGIGGYFASRMVEYRRRLGGSYSFKEQLMEIWNFDREKYDGLSDLVTVDTSHVKPYHLWTLPEDSLRMHPYIRYADVAHGIVLFRENNPPSAWSVEALSKAGIISPEMAGKLARCRIEHP</sequence>
<dbReference type="InterPro" id="IPR051675">
    <property type="entry name" value="Endo/Exo/Phosphatase_dom_1"/>
</dbReference>
<proteinExistence type="predicted"/>
<dbReference type="PANTHER" id="PTHR21180:SF32">
    <property type="entry name" value="ENDONUCLEASE_EXONUCLEASE_PHOSPHATASE FAMILY DOMAIN-CONTAINING PROTEIN 1"/>
    <property type="match status" value="1"/>
</dbReference>
<dbReference type="PANTHER" id="PTHR21180">
    <property type="entry name" value="ENDONUCLEASE/EXONUCLEASE/PHOSPHATASE FAMILY DOMAIN-CONTAINING PROTEIN 1"/>
    <property type="match status" value="1"/>
</dbReference>
<evidence type="ECO:0000313" key="3">
    <source>
        <dbReference type="Proteomes" id="UP000823617"/>
    </source>
</evidence>
<reference evidence="2" key="2">
    <citation type="journal article" date="2021" name="PeerJ">
        <title>Extensive microbial diversity within the chicken gut microbiome revealed by metagenomics and culture.</title>
        <authorList>
            <person name="Gilroy R."/>
            <person name="Ravi A."/>
            <person name="Getino M."/>
            <person name="Pursley I."/>
            <person name="Horton D.L."/>
            <person name="Alikhan N.F."/>
            <person name="Baker D."/>
            <person name="Gharbi K."/>
            <person name="Hall N."/>
            <person name="Watson M."/>
            <person name="Adriaenssens E.M."/>
            <person name="Foster-Nyarko E."/>
            <person name="Jarju S."/>
            <person name="Secka A."/>
            <person name="Antonio M."/>
            <person name="Oren A."/>
            <person name="Chaudhuri R.R."/>
            <person name="La Ragione R."/>
            <person name="Hildebrand F."/>
            <person name="Pallen M.J."/>
        </authorList>
    </citation>
    <scope>NUCLEOTIDE SEQUENCE</scope>
    <source>
        <strain evidence="2">B1-3475</strain>
    </source>
</reference>
<gene>
    <name evidence="2" type="ORF">IAC08_07290</name>
</gene>